<dbReference type="Pfam" id="PF01636">
    <property type="entry name" value="APH"/>
    <property type="match status" value="2"/>
</dbReference>
<dbReference type="EMBL" id="JAMWMR010000023">
    <property type="protein sequence ID" value="MCN9243584.1"/>
    <property type="molecule type" value="Genomic_DNA"/>
</dbReference>
<feature type="domain" description="Aminoglycoside phosphotransferase" evidence="1">
    <location>
        <begin position="5"/>
        <end position="106"/>
    </location>
</feature>
<evidence type="ECO:0000259" key="1">
    <source>
        <dbReference type="Pfam" id="PF01636"/>
    </source>
</evidence>
<protein>
    <submittedName>
        <fullName evidence="2">Phosphotransferase</fullName>
    </submittedName>
</protein>
<dbReference type="SUPFAM" id="SSF56112">
    <property type="entry name" value="Protein kinase-like (PK-like)"/>
    <property type="match status" value="1"/>
</dbReference>
<name>A0ABT0ZJ18_9ACTN</name>
<proteinExistence type="predicted"/>
<reference evidence="2 3" key="1">
    <citation type="submission" date="2022-05" db="EMBL/GenBank/DDBJ databases">
        <title>Streptomyces sp. nov. RY43-2 isolated from soil of a peat swamp forest.</title>
        <authorList>
            <person name="Kanchanasin P."/>
            <person name="Tanasupawat S."/>
            <person name="Phongsopitanun W."/>
        </authorList>
    </citation>
    <scope>NUCLEOTIDE SEQUENCE [LARGE SCALE GENOMIC DNA]</scope>
    <source>
        <strain evidence="2 3">RY43-2</strain>
    </source>
</reference>
<sequence>MTTGRLLGAGRMADVYEVDGAWVLRRYRDPYGDAVAEAAVMDHVRGHGYPVPAVRSATRADLVMERLTGPTMGEALMDGRLGPDEAGAMLARLLRELHTLPARDTADPAVSVLHLDLHPLNVILTAEGPKVIDWATAEEGSPGLDWGMSAVILAQVALTGEPRLDGVRELLAALLAGQEAGVSALTEAGLKQACARRAANPTLTPREIEVLGEAEDLIRTLGQMPELL</sequence>
<dbReference type="InterPro" id="IPR011009">
    <property type="entry name" value="Kinase-like_dom_sf"/>
</dbReference>
<dbReference type="Gene3D" id="3.90.1200.10">
    <property type="match status" value="1"/>
</dbReference>
<accession>A0ABT0ZJ18</accession>
<dbReference type="RefSeq" id="WP_252427029.1">
    <property type="nucleotide sequence ID" value="NZ_JAMWMR010000023.1"/>
</dbReference>
<evidence type="ECO:0000313" key="3">
    <source>
        <dbReference type="Proteomes" id="UP001523219"/>
    </source>
</evidence>
<evidence type="ECO:0000313" key="2">
    <source>
        <dbReference type="EMBL" id="MCN9243584.1"/>
    </source>
</evidence>
<comment type="caution">
    <text evidence="2">The sequence shown here is derived from an EMBL/GenBank/DDBJ whole genome shotgun (WGS) entry which is preliminary data.</text>
</comment>
<keyword evidence="3" id="KW-1185">Reference proteome</keyword>
<feature type="domain" description="Aminoglycoside phosphotransferase" evidence="1">
    <location>
        <begin position="107"/>
        <end position="168"/>
    </location>
</feature>
<dbReference type="InterPro" id="IPR002575">
    <property type="entry name" value="Aminoglycoside_PTrfase"/>
</dbReference>
<dbReference type="Proteomes" id="UP001523219">
    <property type="component" value="Unassembled WGS sequence"/>
</dbReference>
<gene>
    <name evidence="2" type="ORF">NGF19_22810</name>
</gene>
<organism evidence="2 3">
    <name type="scientific">Streptomyces macrolidinus</name>
    <dbReference type="NCBI Taxonomy" id="2952607"/>
    <lineage>
        <taxon>Bacteria</taxon>
        <taxon>Bacillati</taxon>
        <taxon>Actinomycetota</taxon>
        <taxon>Actinomycetes</taxon>
        <taxon>Kitasatosporales</taxon>
        <taxon>Streptomycetaceae</taxon>
        <taxon>Streptomyces</taxon>
    </lineage>
</organism>